<feature type="binding site" evidence="15">
    <location>
        <position position="537"/>
    </location>
    <ligand>
        <name>[4Fe-4S] cluster</name>
        <dbReference type="ChEBI" id="CHEBI:49883"/>
        <label>1</label>
    </ligand>
</feature>
<evidence type="ECO:0000256" key="8">
    <source>
        <dbReference type="ARBA" id="ARBA00022982"/>
    </source>
</evidence>
<dbReference type="PANTHER" id="PTHR43710:SF5">
    <property type="entry name" value="INDOLEPYRUVATE FERREDOXIN OXIDOREDUCTASE ALPHA SUBUNIT"/>
    <property type="match status" value="1"/>
</dbReference>
<evidence type="ECO:0000259" key="16">
    <source>
        <dbReference type="PROSITE" id="PS51379"/>
    </source>
</evidence>
<comment type="caution">
    <text evidence="17">The sequence shown here is derived from an EMBL/GenBank/DDBJ whole genome shotgun (WGS) entry which is preliminary data.</text>
</comment>
<dbReference type="EC" id="1.2.7.8" evidence="3 14"/>
<keyword evidence="7 14" id="KW-0479">Metal-binding</keyword>
<evidence type="ECO:0000313" key="18">
    <source>
        <dbReference type="Proteomes" id="UP000823900"/>
    </source>
</evidence>
<dbReference type="FunFam" id="3.40.50.970:FF:000039">
    <property type="entry name" value="Indolepyruvate oxidoreductase subunit IorA"/>
    <property type="match status" value="1"/>
</dbReference>
<dbReference type="Pfam" id="PF00037">
    <property type="entry name" value="Fer4"/>
    <property type="match status" value="1"/>
</dbReference>
<dbReference type="Pfam" id="PF02775">
    <property type="entry name" value="TPP_enzyme_C"/>
    <property type="match status" value="1"/>
</dbReference>
<accession>A0A9D2HHB0</accession>
<dbReference type="InterPro" id="IPR045025">
    <property type="entry name" value="HACL1-like"/>
</dbReference>
<dbReference type="GO" id="GO:0051539">
    <property type="term" value="F:4 iron, 4 sulfur cluster binding"/>
    <property type="evidence" value="ECO:0007669"/>
    <property type="project" value="UniProtKB-UniRule"/>
</dbReference>
<keyword evidence="10 14" id="KW-0408">Iron</keyword>
<proteinExistence type="predicted"/>
<dbReference type="InterPro" id="IPR017896">
    <property type="entry name" value="4Fe4S_Fe-S-bd"/>
</dbReference>
<evidence type="ECO:0000256" key="15">
    <source>
        <dbReference type="PIRSR" id="PIRSR006439-50"/>
    </source>
</evidence>
<feature type="binding site" evidence="15">
    <location>
        <position position="542"/>
    </location>
    <ligand>
        <name>[4Fe-4S] cluster</name>
        <dbReference type="ChEBI" id="CHEBI:49883"/>
        <label>2</label>
    </ligand>
</feature>
<name>A0A9D2HHB0_9FIRM</name>
<evidence type="ECO:0000256" key="7">
    <source>
        <dbReference type="ARBA" id="ARBA00022723"/>
    </source>
</evidence>
<keyword evidence="11 14" id="KW-0411">Iron-sulfur</keyword>
<feature type="binding site" evidence="15">
    <location>
        <position position="563"/>
    </location>
    <ligand>
        <name>[4Fe-4S] cluster</name>
        <dbReference type="ChEBI" id="CHEBI:49883"/>
        <label>2</label>
    </ligand>
</feature>
<evidence type="ECO:0000256" key="14">
    <source>
        <dbReference type="PIRNR" id="PIRNR006439"/>
    </source>
</evidence>
<keyword evidence="8 14" id="KW-0249">Electron transport</keyword>
<feature type="binding site" evidence="15">
    <location>
        <position position="531"/>
    </location>
    <ligand>
        <name>[4Fe-4S] cluster</name>
        <dbReference type="ChEBI" id="CHEBI:49883"/>
        <label>1</label>
    </ligand>
</feature>
<dbReference type="Proteomes" id="UP000823900">
    <property type="component" value="Unassembled WGS sequence"/>
</dbReference>
<comment type="cofactor">
    <cofactor evidence="14 15">
        <name>[4Fe-4S] cluster</name>
        <dbReference type="ChEBI" id="CHEBI:49883"/>
    </cofactor>
    <text evidence="14 15">Binds 2 [4Fe-4S] clusters. In this family the first cluster has a non-standard and varying [4Fe-4S] binding motif CX(2)CX(2)CX(4-5)CP.</text>
</comment>
<dbReference type="EMBL" id="DWZA01000041">
    <property type="protein sequence ID" value="HJA70857.1"/>
    <property type="molecule type" value="Genomic_DNA"/>
</dbReference>
<evidence type="ECO:0000256" key="2">
    <source>
        <dbReference type="ARBA" id="ARBA00011238"/>
    </source>
</evidence>
<feature type="binding site" evidence="15">
    <location>
        <position position="566"/>
    </location>
    <ligand>
        <name>[4Fe-4S] cluster</name>
        <dbReference type="ChEBI" id="CHEBI:49883"/>
        <label>2</label>
    </ligand>
</feature>
<dbReference type="SUPFAM" id="SSF54862">
    <property type="entry name" value="4Fe-4S ferredoxins"/>
    <property type="match status" value="1"/>
</dbReference>
<evidence type="ECO:0000256" key="10">
    <source>
        <dbReference type="ARBA" id="ARBA00023004"/>
    </source>
</evidence>
<feature type="domain" description="4Fe-4S ferredoxin-type" evidence="16">
    <location>
        <begin position="522"/>
        <end position="550"/>
    </location>
</feature>
<comment type="function">
    <text evidence="1 14">Catalyzes the ferredoxin-dependent oxidative decarboxylation of arylpyruvates.</text>
</comment>
<evidence type="ECO:0000256" key="11">
    <source>
        <dbReference type="ARBA" id="ARBA00023014"/>
    </source>
</evidence>
<dbReference type="GO" id="GO:0043805">
    <property type="term" value="F:indolepyruvate ferredoxin oxidoreductase activity"/>
    <property type="evidence" value="ECO:0007669"/>
    <property type="project" value="UniProtKB-UniRule"/>
</dbReference>
<dbReference type="SUPFAM" id="SSF52922">
    <property type="entry name" value="TK C-terminal domain-like"/>
    <property type="match status" value="1"/>
</dbReference>
<evidence type="ECO:0000313" key="17">
    <source>
        <dbReference type="EMBL" id="HJA70857.1"/>
    </source>
</evidence>
<evidence type="ECO:0000256" key="12">
    <source>
        <dbReference type="ARBA" id="ARBA00030514"/>
    </source>
</evidence>
<evidence type="ECO:0000256" key="4">
    <source>
        <dbReference type="ARBA" id="ARBA00017710"/>
    </source>
</evidence>
<dbReference type="Pfam" id="PF01855">
    <property type="entry name" value="POR_N"/>
    <property type="match status" value="1"/>
</dbReference>
<evidence type="ECO:0000256" key="13">
    <source>
        <dbReference type="ARBA" id="ARBA00048332"/>
    </source>
</evidence>
<dbReference type="InterPro" id="IPR002880">
    <property type="entry name" value="Pyrv_Fd/Flavodoxin_OxRdtase_N"/>
</dbReference>
<dbReference type="CDD" id="cd02008">
    <property type="entry name" value="TPP_IOR_alpha"/>
    <property type="match status" value="1"/>
</dbReference>
<feature type="domain" description="4Fe-4S ferredoxin-type" evidence="16">
    <location>
        <begin position="551"/>
        <end position="580"/>
    </location>
</feature>
<comment type="subunit">
    <text evidence="2">Heterodimer of the IorA and IorB subunits.</text>
</comment>
<evidence type="ECO:0000256" key="3">
    <source>
        <dbReference type="ARBA" id="ARBA00012812"/>
    </source>
</evidence>
<keyword evidence="9 14" id="KW-0560">Oxidoreductase</keyword>
<reference evidence="17" key="1">
    <citation type="journal article" date="2021" name="PeerJ">
        <title>Extensive microbial diversity within the chicken gut microbiome revealed by metagenomics and culture.</title>
        <authorList>
            <person name="Gilroy R."/>
            <person name="Ravi A."/>
            <person name="Getino M."/>
            <person name="Pursley I."/>
            <person name="Horton D.L."/>
            <person name="Alikhan N.F."/>
            <person name="Baker D."/>
            <person name="Gharbi K."/>
            <person name="Hall N."/>
            <person name="Watson M."/>
            <person name="Adriaenssens E.M."/>
            <person name="Foster-Nyarko E."/>
            <person name="Jarju S."/>
            <person name="Secka A."/>
            <person name="Antonio M."/>
            <person name="Oren A."/>
            <person name="Chaudhuri R.R."/>
            <person name="La Ragione R."/>
            <person name="Hildebrand F."/>
            <person name="Pallen M.J."/>
        </authorList>
    </citation>
    <scope>NUCLEOTIDE SEQUENCE</scope>
    <source>
        <strain evidence="17">CHK178-16964</strain>
    </source>
</reference>
<comment type="catalytic activity">
    <reaction evidence="13 14">
        <text>indole-3-pyruvate + 2 oxidized [2Fe-2S]-[ferredoxin] + CoA = (indol-3-yl)acetyl-CoA + 2 reduced [2Fe-2S]-[ferredoxin] + CO2 + H(+)</text>
        <dbReference type="Rhea" id="RHEA:12645"/>
        <dbReference type="Rhea" id="RHEA-COMP:10000"/>
        <dbReference type="Rhea" id="RHEA-COMP:10001"/>
        <dbReference type="ChEBI" id="CHEBI:15378"/>
        <dbReference type="ChEBI" id="CHEBI:16526"/>
        <dbReference type="ChEBI" id="CHEBI:17640"/>
        <dbReference type="ChEBI" id="CHEBI:33737"/>
        <dbReference type="ChEBI" id="CHEBI:33738"/>
        <dbReference type="ChEBI" id="CHEBI:57271"/>
        <dbReference type="ChEBI" id="CHEBI:57287"/>
        <dbReference type="EC" id="1.2.7.8"/>
    </reaction>
</comment>
<reference evidence="17" key="2">
    <citation type="submission" date="2021-04" db="EMBL/GenBank/DDBJ databases">
        <authorList>
            <person name="Gilroy R."/>
        </authorList>
    </citation>
    <scope>NUCLEOTIDE SEQUENCE</scope>
    <source>
        <strain evidence="17">CHK178-16964</strain>
    </source>
</reference>
<dbReference type="AlphaFoldDB" id="A0A9D2HHB0"/>
<dbReference type="CDD" id="cd07034">
    <property type="entry name" value="TPP_PYR_PFOR_IOR-alpha_like"/>
    <property type="match status" value="1"/>
</dbReference>
<keyword evidence="5 14" id="KW-0813">Transport</keyword>
<feature type="binding site" evidence="15">
    <location>
        <position position="570"/>
    </location>
    <ligand>
        <name>[4Fe-4S] cluster</name>
        <dbReference type="ChEBI" id="CHEBI:49883"/>
        <label>1</label>
    </ligand>
</feature>
<dbReference type="InterPro" id="IPR017721">
    <property type="entry name" value="IorA"/>
</dbReference>
<evidence type="ECO:0000256" key="5">
    <source>
        <dbReference type="ARBA" id="ARBA00022448"/>
    </source>
</evidence>
<dbReference type="InterPro" id="IPR029061">
    <property type="entry name" value="THDP-binding"/>
</dbReference>
<dbReference type="PANTHER" id="PTHR43710">
    <property type="entry name" value="2-HYDROXYACYL-COA LYASE"/>
    <property type="match status" value="1"/>
</dbReference>
<evidence type="ECO:0000256" key="1">
    <source>
        <dbReference type="ARBA" id="ARBA00002995"/>
    </source>
</evidence>
<dbReference type="NCBIfam" id="TIGR03336">
    <property type="entry name" value="IOR_alpha"/>
    <property type="match status" value="1"/>
</dbReference>
<evidence type="ECO:0000256" key="6">
    <source>
        <dbReference type="ARBA" id="ARBA00022485"/>
    </source>
</evidence>
<dbReference type="InterPro" id="IPR009014">
    <property type="entry name" value="Transketo_C/PFOR_II"/>
</dbReference>
<dbReference type="SUPFAM" id="SSF52518">
    <property type="entry name" value="Thiamin diphosphate-binding fold (THDP-binding)"/>
    <property type="match status" value="2"/>
</dbReference>
<evidence type="ECO:0000256" key="9">
    <source>
        <dbReference type="ARBA" id="ARBA00023002"/>
    </source>
</evidence>
<organism evidence="17 18">
    <name type="scientific">Candidatus Lachnoclostridium stercoravium</name>
    <dbReference type="NCBI Taxonomy" id="2838633"/>
    <lineage>
        <taxon>Bacteria</taxon>
        <taxon>Bacillati</taxon>
        <taxon>Bacillota</taxon>
        <taxon>Clostridia</taxon>
        <taxon>Lachnospirales</taxon>
        <taxon>Lachnospiraceae</taxon>
    </lineage>
</organism>
<dbReference type="PIRSF" id="PIRSF006439">
    <property type="entry name" value="Indolepyruvate_ferr_oxidored"/>
    <property type="match status" value="1"/>
</dbReference>
<sequence>MSEKRILLGNEAIARGAYEAGVKVSAAYPGTPSTEVSEALAKYDEVYAEWAPNEKVATEVAIGASISGVRSMCAMKHVGLNVAADPLYTAAYTGVRGGMVLVVADDPGMYSSQNEQDTRMVARAAMVPVVEPSDSSEAKEFMKYAFELSEQYDTPVILRTTTRLSHSQGLVELEERKVPDDVPYERDAAKYVMMPGNAIKRHLVVEARMKKMAEDASSMPINRAEYRDLSVGFITSGIAYQYVREAMPEASVLKLGLVNPLPKKLIEEFAAKVDRLYIFEELEPVIEEQVKAWGISKAVGKEIFTIQGEYSANLLRERVLGEKQDFHPEEGVPARPPILCPGCPHRSVFTALKRLKIRAAGDIGCYTLGAVAPLGVIDTTICMGASISTLHGMEKAKGKDYIKNWVAVIGDSTFMHTGLNSLVNMVYNQATGTVIILDNSTTGMTGHQDHAATGKTLKGEEVPMVSIPNLCRSLGISHVTEVNAFDQAELEKVIREETQREELSVIIAEAPCALLKGIKFPNKCRPDTEKCKKCGACLKPGCPALTRKEDGTIAIDETMCNGCGLCMQLCKFDAIKLVKAGE</sequence>
<dbReference type="GO" id="GO:0046872">
    <property type="term" value="F:metal ion binding"/>
    <property type="evidence" value="ECO:0007669"/>
    <property type="project" value="UniProtKB-UniRule"/>
</dbReference>
<dbReference type="Gene3D" id="3.30.70.20">
    <property type="match status" value="1"/>
</dbReference>
<dbReference type="GO" id="GO:0030976">
    <property type="term" value="F:thiamine pyrophosphate binding"/>
    <property type="evidence" value="ECO:0007669"/>
    <property type="project" value="InterPro"/>
</dbReference>
<protein>
    <recommendedName>
        <fullName evidence="4 14">Indolepyruvate oxidoreductase subunit IorA</fullName>
        <shortName evidence="14">IOR</shortName>
        <ecNumber evidence="3 14">1.2.7.8</ecNumber>
    </recommendedName>
    <alternativeName>
        <fullName evidence="12 14">Indolepyruvate ferredoxin oxidoreductase subunit alpha</fullName>
    </alternativeName>
</protein>
<keyword evidence="6 14" id="KW-0004">4Fe-4S</keyword>
<dbReference type="InterPro" id="IPR011766">
    <property type="entry name" value="TPP_enzyme_TPP-bd"/>
</dbReference>
<feature type="binding site" evidence="15">
    <location>
        <position position="560"/>
    </location>
    <ligand>
        <name>[4Fe-4S] cluster</name>
        <dbReference type="ChEBI" id="CHEBI:49883"/>
        <label>2</label>
    </ligand>
</feature>
<gene>
    <name evidence="17" type="primary">iorA</name>
    <name evidence="17" type="ORF">IAA07_04655</name>
</gene>
<dbReference type="PROSITE" id="PS51379">
    <property type="entry name" value="4FE4S_FER_2"/>
    <property type="match status" value="2"/>
</dbReference>
<dbReference type="Gene3D" id="3.40.50.970">
    <property type="match status" value="2"/>
</dbReference>
<feature type="binding site" evidence="15">
    <location>
        <position position="534"/>
    </location>
    <ligand>
        <name>[4Fe-4S] cluster</name>
        <dbReference type="ChEBI" id="CHEBI:49883"/>
        <label>1</label>
    </ligand>
</feature>